<keyword evidence="9" id="KW-1185">Reference proteome</keyword>
<dbReference type="SUPFAM" id="SSF56112">
    <property type="entry name" value="Protein kinase-like (PK-like)"/>
    <property type="match status" value="1"/>
</dbReference>
<keyword evidence="4 5" id="KW-0067">ATP-binding</keyword>
<dbReference type="InterPro" id="IPR017441">
    <property type="entry name" value="Protein_kinase_ATP_BS"/>
</dbReference>
<dbReference type="EMBL" id="CP114040">
    <property type="protein sequence ID" value="WAS95047.1"/>
    <property type="molecule type" value="Genomic_DNA"/>
</dbReference>
<evidence type="ECO:0000313" key="9">
    <source>
        <dbReference type="Proteomes" id="UP001164459"/>
    </source>
</evidence>
<feature type="domain" description="Protein kinase" evidence="7">
    <location>
        <begin position="18"/>
        <end position="151"/>
    </location>
</feature>
<evidence type="ECO:0000256" key="2">
    <source>
        <dbReference type="ARBA" id="ARBA00022741"/>
    </source>
</evidence>
<evidence type="ECO:0000259" key="7">
    <source>
        <dbReference type="PROSITE" id="PS50011"/>
    </source>
</evidence>
<protein>
    <recommendedName>
        <fullName evidence="7">Protein kinase domain-containing protein</fullName>
    </recommendedName>
</protein>
<dbReference type="Proteomes" id="UP001164459">
    <property type="component" value="Chromosome"/>
</dbReference>
<dbReference type="InterPro" id="IPR000719">
    <property type="entry name" value="Prot_kinase_dom"/>
</dbReference>
<dbReference type="PANTHER" id="PTHR43289">
    <property type="entry name" value="MITOGEN-ACTIVATED PROTEIN KINASE KINASE KINASE 20-RELATED"/>
    <property type="match status" value="1"/>
</dbReference>
<feature type="compositionally biased region" description="Basic and acidic residues" evidence="6">
    <location>
        <begin position="131"/>
        <end position="151"/>
    </location>
</feature>
<proteinExistence type="predicted"/>
<dbReference type="Gene3D" id="3.30.200.20">
    <property type="entry name" value="Phosphorylase Kinase, domain 1"/>
    <property type="match status" value="1"/>
</dbReference>
<gene>
    <name evidence="8" type="ORF">O0S08_02700</name>
</gene>
<evidence type="ECO:0000256" key="4">
    <source>
        <dbReference type="ARBA" id="ARBA00022840"/>
    </source>
</evidence>
<organism evidence="8 9">
    <name type="scientific">Nannocystis punicea</name>
    <dbReference type="NCBI Taxonomy" id="2995304"/>
    <lineage>
        <taxon>Bacteria</taxon>
        <taxon>Pseudomonadati</taxon>
        <taxon>Myxococcota</taxon>
        <taxon>Polyangia</taxon>
        <taxon>Nannocystales</taxon>
        <taxon>Nannocystaceae</taxon>
        <taxon>Nannocystis</taxon>
    </lineage>
</organism>
<keyword evidence="1" id="KW-0808">Transferase</keyword>
<dbReference type="InterPro" id="IPR011009">
    <property type="entry name" value="Kinase-like_dom_sf"/>
</dbReference>
<evidence type="ECO:0000256" key="1">
    <source>
        <dbReference type="ARBA" id="ARBA00022679"/>
    </source>
</evidence>
<feature type="binding site" evidence="5">
    <location>
        <position position="47"/>
    </location>
    <ligand>
        <name>ATP</name>
        <dbReference type="ChEBI" id="CHEBI:30616"/>
    </ligand>
</feature>
<sequence>MFPERGEEITGVVLGGRVEVEKRIGRGGMAEVFLSKDLLLHRLAAVKMLRKGNIDTRCRFADEGRLLVNLRDPHPVRAVGEAADGALYMAQEYLDGPSLEVAAGGPLPWRELVAGRWRRRSRRCAGSGHSPGREALEHRPARRGDGRSVAN</sequence>
<dbReference type="PROSITE" id="PS50011">
    <property type="entry name" value="PROTEIN_KINASE_DOM"/>
    <property type="match status" value="1"/>
</dbReference>
<evidence type="ECO:0000256" key="3">
    <source>
        <dbReference type="ARBA" id="ARBA00022777"/>
    </source>
</evidence>
<evidence type="ECO:0000256" key="6">
    <source>
        <dbReference type="SAM" id="MobiDB-lite"/>
    </source>
</evidence>
<dbReference type="PANTHER" id="PTHR43289:SF6">
    <property type="entry name" value="SERINE_THREONINE-PROTEIN KINASE NEKL-3"/>
    <property type="match status" value="1"/>
</dbReference>
<feature type="region of interest" description="Disordered" evidence="6">
    <location>
        <begin position="123"/>
        <end position="151"/>
    </location>
</feature>
<dbReference type="RefSeq" id="WP_269037379.1">
    <property type="nucleotide sequence ID" value="NZ_CP114040.1"/>
</dbReference>
<evidence type="ECO:0000313" key="8">
    <source>
        <dbReference type="EMBL" id="WAS95047.1"/>
    </source>
</evidence>
<name>A0ABY7H745_9BACT</name>
<accession>A0ABY7H745</accession>
<evidence type="ECO:0000256" key="5">
    <source>
        <dbReference type="PROSITE-ProRule" id="PRU10141"/>
    </source>
</evidence>
<reference evidence="8" key="1">
    <citation type="submission" date="2022-11" db="EMBL/GenBank/DDBJ databases">
        <title>Minimal conservation of predation-associated metabolite biosynthetic gene clusters underscores biosynthetic potential of Myxococcota including descriptions for ten novel species: Archangium lansinium sp. nov., Myxococcus landrumus sp. nov., Nannocystis bai.</title>
        <authorList>
            <person name="Ahearne A."/>
            <person name="Stevens C."/>
            <person name="Dowd S."/>
        </authorList>
    </citation>
    <scope>NUCLEOTIDE SEQUENCE</scope>
    <source>
        <strain evidence="8">Fl3</strain>
    </source>
</reference>
<keyword evidence="3" id="KW-0418">Kinase</keyword>
<dbReference type="PROSITE" id="PS00107">
    <property type="entry name" value="PROTEIN_KINASE_ATP"/>
    <property type="match status" value="1"/>
</dbReference>
<keyword evidence="2 5" id="KW-0547">Nucleotide-binding</keyword>